<dbReference type="SUPFAM" id="SSF51011">
    <property type="entry name" value="Glycosyl hydrolase domain"/>
    <property type="match status" value="1"/>
</dbReference>
<evidence type="ECO:0000256" key="2">
    <source>
        <dbReference type="ARBA" id="ARBA00007806"/>
    </source>
</evidence>
<dbReference type="Pfam" id="PF13802">
    <property type="entry name" value="Gal_mutarotas_2"/>
    <property type="match status" value="1"/>
</dbReference>
<dbReference type="GO" id="GO:0030246">
    <property type="term" value="F:carbohydrate binding"/>
    <property type="evidence" value="ECO:0007669"/>
    <property type="project" value="InterPro"/>
</dbReference>
<dbReference type="Gene3D" id="2.60.40.1180">
    <property type="entry name" value="Golgi alpha-mannosidase II"/>
    <property type="match status" value="2"/>
</dbReference>
<evidence type="ECO:0000256" key="8">
    <source>
        <dbReference type="ARBA" id="ARBA00041343"/>
    </source>
</evidence>
<dbReference type="InterPro" id="IPR000322">
    <property type="entry name" value="Glyco_hydro_31_TIM"/>
</dbReference>
<dbReference type="InterPro" id="IPR013780">
    <property type="entry name" value="Glyco_hydro_b"/>
</dbReference>
<comment type="similarity">
    <text evidence="2 9">Belongs to the glycosyl hydrolase 31 family.</text>
</comment>
<evidence type="ECO:0000256" key="4">
    <source>
        <dbReference type="ARBA" id="ARBA00022729"/>
    </source>
</evidence>
<accession>A0A9D5CMZ8</accession>
<feature type="domain" description="Glycoside hydrolase family 31 TIM barrel" evidence="11">
    <location>
        <begin position="308"/>
        <end position="585"/>
    </location>
</feature>
<evidence type="ECO:0000256" key="6">
    <source>
        <dbReference type="ARBA" id="ARBA00023180"/>
    </source>
</evidence>
<evidence type="ECO:0000313" key="15">
    <source>
        <dbReference type="Proteomes" id="UP001085076"/>
    </source>
</evidence>
<evidence type="ECO:0000259" key="11">
    <source>
        <dbReference type="Pfam" id="PF01055"/>
    </source>
</evidence>
<feature type="domain" description="Glycosyl hydrolase family 31 C-terminal" evidence="13">
    <location>
        <begin position="597"/>
        <end position="671"/>
    </location>
</feature>
<keyword evidence="4 10" id="KW-0732">Signal</keyword>
<dbReference type="InterPro" id="IPR030459">
    <property type="entry name" value="Glyco_hydro_31_CS"/>
</dbReference>
<evidence type="ECO:0000256" key="1">
    <source>
        <dbReference type="ARBA" id="ARBA00001657"/>
    </source>
</evidence>
<keyword evidence="7 9" id="KW-0326">Glycosidase</keyword>
<dbReference type="PANTHER" id="PTHR22762:SF133">
    <property type="entry name" value="P-TYPE DOMAIN-CONTAINING PROTEIN"/>
    <property type="match status" value="1"/>
</dbReference>
<dbReference type="PROSITE" id="PS00707">
    <property type="entry name" value="GLYCOSYL_HYDROL_F31_2"/>
    <property type="match status" value="1"/>
</dbReference>
<dbReference type="Proteomes" id="UP001085076">
    <property type="component" value="Miscellaneous, Linkage group lg04"/>
</dbReference>
<dbReference type="Gene3D" id="2.60.40.1760">
    <property type="entry name" value="glycosyl hydrolase (family 31)"/>
    <property type="match status" value="1"/>
</dbReference>
<feature type="domain" description="Glycoside hydrolase family 31 N-terminal" evidence="12">
    <location>
        <begin position="88"/>
        <end position="256"/>
    </location>
</feature>
<evidence type="ECO:0000313" key="14">
    <source>
        <dbReference type="EMBL" id="KAJ0975744.1"/>
    </source>
</evidence>
<keyword evidence="5 9" id="KW-0378">Hydrolase</keyword>
<dbReference type="AlphaFoldDB" id="A0A9D5CMZ8"/>
<dbReference type="Gene3D" id="3.20.20.80">
    <property type="entry name" value="Glycosidases"/>
    <property type="match status" value="2"/>
</dbReference>
<evidence type="ECO:0000256" key="3">
    <source>
        <dbReference type="ARBA" id="ARBA00012741"/>
    </source>
</evidence>
<feature type="chain" id="PRO_5038526685" description="alpha-glucosidase" evidence="10">
    <location>
        <begin position="38"/>
        <end position="733"/>
    </location>
</feature>
<evidence type="ECO:0000256" key="10">
    <source>
        <dbReference type="SAM" id="SignalP"/>
    </source>
</evidence>
<gene>
    <name evidence="14" type="ORF">J5N97_017709</name>
</gene>
<protein>
    <recommendedName>
        <fullName evidence="3">alpha-glucosidase</fullName>
        <ecNumber evidence="3">3.2.1.20</ecNumber>
    </recommendedName>
    <alternativeName>
        <fullName evidence="8">Maltase</fullName>
    </alternativeName>
</protein>
<evidence type="ECO:0000256" key="9">
    <source>
        <dbReference type="RuleBase" id="RU361185"/>
    </source>
</evidence>
<reference evidence="14" key="1">
    <citation type="submission" date="2021-03" db="EMBL/GenBank/DDBJ databases">
        <authorList>
            <person name="Li Z."/>
            <person name="Yang C."/>
        </authorList>
    </citation>
    <scope>NUCLEOTIDE SEQUENCE</scope>
    <source>
        <strain evidence="14">Dzin_1.0</strain>
        <tissue evidence="14">Leaf</tissue>
    </source>
</reference>
<dbReference type="InterPro" id="IPR017853">
    <property type="entry name" value="GH"/>
</dbReference>
<comment type="caution">
    <text evidence="14">The sequence shown here is derived from an EMBL/GenBank/DDBJ whole genome shotgun (WGS) entry which is preliminary data.</text>
</comment>
<organism evidence="14 15">
    <name type="scientific">Dioscorea zingiberensis</name>
    <dbReference type="NCBI Taxonomy" id="325984"/>
    <lineage>
        <taxon>Eukaryota</taxon>
        <taxon>Viridiplantae</taxon>
        <taxon>Streptophyta</taxon>
        <taxon>Embryophyta</taxon>
        <taxon>Tracheophyta</taxon>
        <taxon>Spermatophyta</taxon>
        <taxon>Magnoliopsida</taxon>
        <taxon>Liliopsida</taxon>
        <taxon>Dioscoreales</taxon>
        <taxon>Dioscoreaceae</taxon>
        <taxon>Dioscorea</taxon>
    </lineage>
</organism>
<feature type="signal peptide" evidence="10">
    <location>
        <begin position="1"/>
        <end position="37"/>
    </location>
</feature>
<dbReference type="CDD" id="cd14752">
    <property type="entry name" value="GH31_N"/>
    <property type="match status" value="1"/>
</dbReference>
<dbReference type="Pfam" id="PF21365">
    <property type="entry name" value="Glyco_hydro_31_3rd"/>
    <property type="match status" value="1"/>
</dbReference>
<reference evidence="14" key="2">
    <citation type="journal article" date="2022" name="Hortic Res">
        <title>The genome of Dioscorea zingiberensis sheds light on the biosynthesis, origin and evolution of the medicinally important diosgenin saponins.</title>
        <authorList>
            <person name="Li Y."/>
            <person name="Tan C."/>
            <person name="Li Z."/>
            <person name="Guo J."/>
            <person name="Li S."/>
            <person name="Chen X."/>
            <person name="Wang C."/>
            <person name="Dai X."/>
            <person name="Yang H."/>
            <person name="Song W."/>
            <person name="Hou L."/>
            <person name="Xu J."/>
            <person name="Tong Z."/>
            <person name="Xu A."/>
            <person name="Yuan X."/>
            <person name="Wang W."/>
            <person name="Yang Q."/>
            <person name="Chen L."/>
            <person name="Sun Z."/>
            <person name="Wang K."/>
            <person name="Pan B."/>
            <person name="Chen J."/>
            <person name="Bao Y."/>
            <person name="Liu F."/>
            <person name="Qi X."/>
            <person name="Gang D.R."/>
            <person name="Wen J."/>
            <person name="Li J."/>
        </authorList>
    </citation>
    <scope>NUCLEOTIDE SEQUENCE</scope>
    <source>
        <strain evidence="14">Dzin_1.0</strain>
    </source>
</reference>
<keyword evidence="6" id="KW-0325">Glycoprotein</keyword>
<keyword evidence="15" id="KW-1185">Reference proteome</keyword>
<comment type="catalytic activity">
    <reaction evidence="1">
        <text>Hydrolysis of terminal, non-reducing (1-&gt;4)-linked alpha-D-glucose residues with release of alpha-D-glucose.</text>
        <dbReference type="EC" id="3.2.1.20"/>
    </reaction>
</comment>
<dbReference type="SUPFAM" id="SSF51445">
    <property type="entry name" value="(Trans)glycosidases"/>
    <property type="match status" value="1"/>
</dbReference>
<proteinExistence type="inferred from homology"/>
<dbReference type="InterPro" id="IPR011013">
    <property type="entry name" value="Gal_mutarotase_sf_dom"/>
</dbReference>
<name>A0A9D5CMZ8_9LILI</name>
<dbReference type="EC" id="3.2.1.20" evidence="3"/>
<dbReference type="OrthoDB" id="5839090at2759"/>
<dbReference type="InterPro" id="IPR048395">
    <property type="entry name" value="Glyco_hydro_31_C"/>
</dbReference>
<dbReference type="GO" id="GO:0090599">
    <property type="term" value="F:alpha-glucosidase activity"/>
    <property type="evidence" value="ECO:0007669"/>
    <property type="project" value="UniProtKB-ARBA"/>
</dbReference>
<evidence type="ECO:0000256" key="7">
    <source>
        <dbReference type="ARBA" id="ARBA00023295"/>
    </source>
</evidence>
<sequence length="733" mass="81154">MTTTHTNTTSISKRKRGYLNLVFFFFFFCLLFSCSSAATDSTPVGYGYNLLSVTADPSGDSLIAKLRLIHDSPIYGPDVKNLHLLASFETKDRLRVRITDADSRRWEIPPEIIPRKAPNVILRSRRETLVLSSGESDLILTLRRTSPFTFSITRRSSGDVLFDTAVAGITPGIVFKDQYLEISTSLPGDRASIYGLGEHTKKTFRLVPNDTFTMWTADIGSANPDLNLYGSHPFYMDLRSSPAGATHGVLLLNSNGMDVHYAGSHLTYKIIGGVLDFYFFAGPSPLSVVEQYTDLITAGADALLVLWNVSDLESVVAGYAKARIPLEVMWTDIDYMDGFKDFTLDPINFPADKMIKFVNQLHQNQQRINKTYPTFLRGLKSDVFLKRKRSELSGQSVWPGDVYFPDFWNPNASIFWADEIANFRKTIPINNAGVQRPLNNKTVPASSLHYGNLTEYDVHNLYGFMESKATHDALVNNTGKRAFVLSRSSFVGSGKYAAHWTGDNAATWNDLAYSIPTILSFGLFGIPMVGADICGFSGDTNEELCGRWIQLGAFYPFARDHSEKNSARQELYLWDSVARSARKALGFDTVASLLVHSNTYGISTQFLLGEGVMVSPVLSPETVQVEAYFPQGKWFNLFNFSQMVMASSGEFVTLDAPEDSINVHVRGGKVLVLQESGMTTESGKRSGFELVVALDEGGEAKGEVFVDDGEVVEMGGEVSEWSLVRFSAGVGRR</sequence>
<dbReference type="CDD" id="cd06602">
    <property type="entry name" value="GH31_MGAM_SI_GAA"/>
    <property type="match status" value="1"/>
</dbReference>
<dbReference type="InterPro" id="IPR025887">
    <property type="entry name" value="Glyco_hydro_31_N_dom"/>
</dbReference>
<evidence type="ECO:0000256" key="5">
    <source>
        <dbReference type="ARBA" id="ARBA00022801"/>
    </source>
</evidence>
<dbReference type="GO" id="GO:0005975">
    <property type="term" value="P:carbohydrate metabolic process"/>
    <property type="evidence" value="ECO:0007669"/>
    <property type="project" value="InterPro"/>
</dbReference>
<evidence type="ECO:0000259" key="13">
    <source>
        <dbReference type="Pfam" id="PF21365"/>
    </source>
</evidence>
<evidence type="ECO:0000259" key="12">
    <source>
        <dbReference type="Pfam" id="PF13802"/>
    </source>
</evidence>
<dbReference type="PANTHER" id="PTHR22762">
    <property type="entry name" value="ALPHA-GLUCOSIDASE"/>
    <property type="match status" value="1"/>
</dbReference>
<dbReference type="EMBL" id="JAGGNH010000004">
    <property type="protein sequence ID" value="KAJ0975744.1"/>
    <property type="molecule type" value="Genomic_DNA"/>
</dbReference>
<dbReference type="SUPFAM" id="SSF74650">
    <property type="entry name" value="Galactose mutarotase-like"/>
    <property type="match status" value="1"/>
</dbReference>
<dbReference type="Pfam" id="PF01055">
    <property type="entry name" value="Glyco_hydro_31_2nd"/>
    <property type="match status" value="1"/>
</dbReference>